<dbReference type="SUPFAM" id="SSF47384">
    <property type="entry name" value="Homodimeric domain of signal transducing histidine kinase"/>
    <property type="match status" value="1"/>
</dbReference>
<keyword evidence="10" id="KW-1185">Reference proteome</keyword>
<dbReference type="SUPFAM" id="SSF55874">
    <property type="entry name" value="ATPase domain of HSP90 chaperone/DNA topoisomerase II/histidine kinase"/>
    <property type="match status" value="1"/>
</dbReference>
<dbReference type="CDD" id="cd17546">
    <property type="entry name" value="REC_hyHK_CKI1_RcsC-like"/>
    <property type="match status" value="1"/>
</dbReference>
<dbReference type="PANTHER" id="PTHR45339">
    <property type="entry name" value="HYBRID SIGNAL TRANSDUCTION HISTIDINE KINASE J"/>
    <property type="match status" value="1"/>
</dbReference>
<feature type="coiled-coil region" evidence="6">
    <location>
        <begin position="111"/>
        <end position="138"/>
    </location>
</feature>
<dbReference type="InterPro" id="IPR004358">
    <property type="entry name" value="Sig_transdc_His_kin-like_C"/>
</dbReference>
<dbReference type="PROSITE" id="PS50110">
    <property type="entry name" value="RESPONSE_REGULATORY"/>
    <property type="match status" value="1"/>
</dbReference>
<dbReference type="SMART" id="SM00388">
    <property type="entry name" value="HisKA"/>
    <property type="match status" value="1"/>
</dbReference>
<dbReference type="GO" id="GO:0000155">
    <property type="term" value="F:phosphorelay sensor kinase activity"/>
    <property type="evidence" value="ECO:0007669"/>
    <property type="project" value="InterPro"/>
</dbReference>
<accession>A0A327NH00</accession>
<dbReference type="CDD" id="cd16922">
    <property type="entry name" value="HATPase_EvgS-ArcB-TorS-like"/>
    <property type="match status" value="1"/>
</dbReference>
<dbReference type="PANTHER" id="PTHR45339:SF1">
    <property type="entry name" value="HYBRID SIGNAL TRANSDUCTION HISTIDINE KINASE J"/>
    <property type="match status" value="1"/>
</dbReference>
<organism evidence="9 10">
    <name type="scientific">Spirosoma telluris</name>
    <dbReference type="NCBI Taxonomy" id="2183553"/>
    <lineage>
        <taxon>Bacteria</taxon>
        <taxon>Pseudomonadati</taxon>
        <taxon>Bacteroidota</taxon>
        <taxon>Cytophagia</taxon>
        <taxon>Cytophagales</taxon>
        <taxon>Cytophagaceae</taxon>
        <taxon>Spirosoma</taxon>
    </lineage>
</organism>
<keyword evidence="4" id="KW-0902">Two-component regulatory system</keyword>
<sequence length="509" mass="57106">MEESKLHKILSRQIHRHLTEDCLQDKHVQQFLQAVNESYQNFDRDKELLEHSALVIDREYSEINQKLKEEVSQRRQSVEKLIQAIELIEVPEGEAIADFDLNNLVGLVNFLQRQIEYRKTIEAELRQAKEEAEKATLAKSDFLSMMSHEIRTPLNGIVGMTYLMLQEEVPPSMNENLKTLQFSIEHLQALINDILDFSKIEAGKVELEEVTFDFKQLLSNIKRAQQAKAQEKGNRIRLMIDDDIPDALIGDSLRIGQVLTNLVSNAIKFTLQGTVTIELALESRTEEMASIYVSVQDTGIGIAPDKQQAIFTMFTQANSATTRKFGGTGLGLVITKKLLELHGSTIQVESEEGKGATFSFTLNLPISHTAPVAVVAPDAVDDKTLKGLRILLVEDYPVNVKVALKFLNKWGIDVDTAENGQIAVDKCQIGPYDLILMDLQMPVMDGYTAAAEIRKMNGTIPIIALTASATFSNRDRAVLVGMDDYVTKPFNPKDLFNKIAKYSQRQLSI</sequence>
<evidence type="ECO:0000313" key="10">
    <source>
        <dbReference type="Proteomes" id="UP000249016"/>
    </source>
</evidence>
<evidence type="ECO:0000256" key="4">
    <source>
        <dbReference type="ARBA" id="ARBA00023012"/>
    </source>
</evidence>
<dbReference type="InterPro" id="IPR036890">
    <property type="entry name" value="HATPase_C_sf"/>
</dbReference>
<dbReference type="InterPro" id="IPR011006">
    <property type="entry name" value="CheY-like_superfamily"/>
</dbReference>
<dbReference type="SMART" id="SM00387">
    <property type="entry name" value="HATPase_c"/>
    <property type="match status" value="1"/>
</dbReference>
<evidence type="ECO:0000313" key="9">
    <source>
        <dbReference type="EMBL" id="RAI74073.1"/>
    </source>
</evidence>
<dbReference type="Pfam" id="PF00512">
    <property type="entry name" value="HisKA"/>
    <property type="match status" value="1"/>
</dbReference>
<feature type="modified residue" description="4-aspartylphosphate" evidence="5">
    <location>
        <position position="438"/>
    </location>
</feature>
<dbReference type="InterPro" id="IPR036097">
    <property type="entry name" value="HisK_dim/P_sf"/>
</dbReference>
<evidence type="ECO:0000256" key="6">
    <source>
        <dbReference type="SAM" id="Coils"/>
    </source>
</evidence>
<dbReference type="InterPro" id="IPR001789">
    <property type="entry name" value="Sig_transdc_resp-reg_receiver"/>
</dbReference>
<keyword evidence="9" id="KW-0418">Kinase</keyword>
<dbReference type="InterPro" id="IPR003594">
    <property type="entry name" value="HATPase_dom"/>
</dbReference>
<dbReference type="AlphaFoldDB" id="A0A327NH00"/>
<comment type="catalytic activity">
    <reaction evidence="1">
        <text>ATP + protein L-histidine = ADP + protein N-phospho-L-histidine.</text>
        <dbReference type="EC" id="2.7.13.3"/>
    </reaction>
</comment>
<evidence type="ECO:0000256" key="1">
    <source>
        <dbReference type="ARBA" id="ARBA00000085"/>
    </source>
</evidence>
<keyword evidence="6" id="KW-0175">Coiled coil</keyword>
<dbReference type="CDD" id="cd00082">
    <property type="entry name" value="HisKA"/>
    <property type="match status" value="1"/>
</dbReference>
<dbReference type="InterPro" id="IPR005467">
    <property type="entry name" value="His_kinase_dom"/>
</dbReference>
<dbReference type="Gene3D" id="3.40.50.2300">
    <property type="match status" value="1"/>
</dbReference>
<feature type="domain" description="Histidine kinase" evidence="7">
    <location>
        <begin position="145"/>
        <end position="366"/>
    </location>
</feature>
<proteinExistence type="predicted"/>
<evidence type="ECO:0000256" key="2">
    <source>
        <dbReference type="ARBA" id="ARBA00012438"/>
    </source>
</evidence>
<evidence type="ECO:0000259" key="7">
    <source>
        <dbReference type="PROSITE" id="PS50109"/>
    </source>
</evidence>
<dbReference type="Gene3D" id="3.30.565.10">
    <property type="entry name" value="Histidine kinase-like ATPase, C-terminal domain"/>
    <property type="match status" value="1"/>
</dbReference>
<dbReference type="Gene3D" id="1.10.287.130">
    <property type="match status" value="1"/>
</dbReference>
<dbReference type="Pfam" id="PF00072">
    <property type="entry name" value="Response_reg"/>
    <property type="match status" value="1"/>
</dbReference>
<dbReference type="FunFam" id="3.30.565.10:FF:000010">
    <property type="entry name" value="Sensor histidine kinase RcsC"/>
    <property type="match status" value="1"/>
</dbReference>
<name>A0A327NH00_9BACT</name>
<dbReference type="EC" id="2.7.13.3" evidence="2"/>
<dbReference type="SUPFAM" id="SSF52172">
    <property type="entry name" value="CheY-like"/>
    <property type="match status" value="1"/>
</dbReference>
<dbReference type="EMBL" id="QLII01000001">
    <property type="protein sequence ID" value="RAI74073.1"/>
    <property type="molecule type" value="Genomic_DNA"/>
</dbReference>
<dbReference type="PROSITE" id="PS50109">
    <property type="entry name" value="HIS_KIN"/>
    <property type="match status" value="1"/>
</dbReference>
<keyword evidence="3 5" id="KW-0597">Phosphoprotein</keyword>
<dbReference type="Pfam" id="PF02518">
    <property type="entry name" value="HATPase_c"/>
    <property type="match status" value="1"/>
</dbReference>
<reference evidence="9 10" key="1">
    <citation type="submission" date="2018-06" db="EMBL/GenBank/DDBJ databases">
        <title>Spirosoma sp. HMF3257 Genome sequencing and assembly.</title>
        <authorList>
            <person name="Kang H."/>
            <person name="Cha I."/>
            <person name="Kim H."/>
            <person name="Kang J."/>
            <person name="Joh K."/>
        </authorList>
    </citation>
    <scope>NUCLEOTIDE SEQUENCE [LARGE SCALE GENOMIC DNA]</scope>
    <source>
        <strain evidence="9 10">HMF3257</strain>
    </source>
</reference>
<dbReference type="Proteomes" id="UP000249016">
    <property type="component" value="Unassembled WGS sequence"/>
</dbReference>
<feature type="domain" description="Response regulatory" evidence="8">
    <location>
        <begin position="389"/>
        <end position="503"/>
    </location>
</feature>
<dbReference type="PRINTS" id="PR00344">
    <property type="entry name" value="BCTRLSENSOR"/>
</dbReference>
<dbReference type="SMART" id="SM00448">
    <property type="entry name" value="REC"/>
    <property type="match status" value="1"/>
</dbReference>
<protein>
    <recommendedName>
        <fullName evidence="2">histidine kinase</fullName>
        <ecNumber evidence="2">2.7.13.3</ecNumber>
    </recommendedName>
</protein>
<dbReference type="OrthoDB" id="9811889at2"/>
<dbReference type="InterPro" id="IPR003661">
    <property type="entry name" value="HisK_dim/P_dom"/>
</dbReference>
<evidence type="ECO:0000256" key="3">
    <source>
        <dbReference type="ARBA" id="ARBA00022553"/>
    </source>
</evidence>
<evidence type="ECO:0000256" key="5">
    <source>
        <dbReference type="PROSITE-ProRule" id="PRU00169"/>
    </source>
</evidence>
<dbReference type="RefSeq" id="WP_111340945.1">
    <property type="nucleotide sequence ID" value="NZ_QLII01000001.1"/>
</dbReference>
<keyword evidence="9" id="KW-0808">Transferase</keyword>
<evidence type="ECO:0000259" key="8">
    <source>
        <dbReference type="PROSITE" id="PS50110"/>
    </source>
</evidence>
<gene>
    <name evidence="9" type="ORF">HMF3257_06375</name>
</gene>
<comment type="caution">
    <text evidence="9">The sequence shown here is derived from an EMBL/GenBank/DDBJ whole genome shotgun (WGS) entry which is preliminary data.</text>
</comment>